<organism evidence="2 3">
    <name type="scientific">Caldanaerobacter subterraneus subsp. yonseiensis KB-1</name>
    <dbReference type="NCBI Taxonomy" id="1388761"/>
    <lineage>
        <taxon>Bacteria</taxon>
        <taxon>Bacillati</taxon>
        <taxon>Bacillota</taxon>
        <taxon>Clostridia</taxon>
        <taxon>Thermoanaerobacterales</taxon>
        <taxon>Thermoanaerobacteraceae</taxon>
        <taxon>Caldanaerobacter</taxon>
    </lineage>
</organism>
<reference evidence="2 3" key="1">
    <citation type="journal article" date="2013" name="Genome Announc.">
        <title>Draft Genome Sequence of an Anaerobic and Extremophilic Bacterium, Caldanaerobacter yonseiensis, Isolated from a Geothermal Hot Stream.</title>
        <authorList>
            <person name="Lee S.J."/>
            <person name="Lee Y.J."/>
            <person name="Park G.S."/>
            <person name="Kim B.C."/>
            <person name="Lee S.J."/>
            <person name="Shin J.H."/>
            <person name="Lee D.W."/>
        </authorList>
    </citation>
    <scope>NUCLEOTIDE SEQUENCE [LARGE SCALE GENOMIC DNA]</scope>
    <source>
        <strain evidence="2 3">KB-1</strain>
    </source>
</reference>
<evidence type="ECO:0000313" key="3">
    <source>
        <dbReference type="Proteomes" id="UP000016856"/>
    </source>
</evidence>
<keyword evidence="1" id="KW-0472">Membrane</keyword>
<comment type="caution">
    <text evidence="2">The sequence shown here is derived from an EMBL/GenBank/DDBJ whole genome shotgun (WGS) entry which is preliminary data.</text>
</comment>
<protein>
    <submittedName>
        <fullName evidence="2">Uncharacterized protein</fullName>
    </submittedName>
</protein>
<sequence length="67" mass="7947">MSLNEATNIKFVTTILGIILIIISIISILVVYPEKRKISYLIEIYSYWEYYSSYLQVKIKNIQEKIK</sequence>
<name>U5CRE4_CALSX</name>
<evidence type="ECO:0000313" key="2">
    <source>
        <dbReference type="EMBL" id="ERM91521.1"/>
    </source>
</evidence>
<dbReference type="PATRIC" id="fig|1388761.3.peg.2045"/>
<feature type="transmembrane region" description="Helical" evidence="1">
    <location>
        <begin position="12"/>
        <end position="32"/>
    </location>
</feature>
<keyword evidence="1" id="KW-0812">Transmembrane</keyword>
<proteinExistence type="predicted"/>
<keyword evidence="1" id="KW-1133">Transmembrane helix</keyword>
<dbReference type="AlphaFoldDB" id="U5CRE4"/>
<accession>U5CRE4</accession>
<dbReference type="EMBL" id="AXDC01000029">
    <property type="protein sequence ID" value="ERM91521.1"/>
    <property type="molecule type" value="Genomic_DNA"/>
</dbReference>
<dbReference type="Proteomes" id="UP000016856">
    <property type="component" value="Unassembled WGS sequence"/>
</dbReference>
<evidence type="ECO:0000256" key="1">
    <source>
        <dbReference type="SAM" id="Phobius"/>
    </source>
</evidence>
<gene>
    <name evidence="2" type="ORF">O163_10130</name>
</gene>